<comment type="caution">
    <text evidence="2">The sequence shown here is derived from an EMBL/GenBank/DDBJ whole genome shotgun (WGS) entry which is preliminary data.</text>
</comment>
<dbReference type="PANTHER" id="PTHR36182:SF2">
    <property type="entry name" value="LYTIC POLYSACCHARIDE MONOOXYGENASE"/>
    <property type="match status" value="1"/>
</dbReference>
<evidence type="ECO:0000313" key="2">
    <source>
        <dbReference type="EMBL" id="KAK3361607.1"/>
    </source>
</evidence>
<feature type="non-terminal residue" evidence="2">
    <location>
        <position position="284"/>
    </location>
</feature>
<feature type="compositionally biased region" description="Pro residues" evidence="1">
    <location>
        <begin position="210"/>
        <end position="229"/>
    </location>
</feature>
<keyword evidence="3" id="KW-1185">Reference proteome</keyword>
<evidence type="ECO:0000313" key="3">
    <source>
        <dbReference type="Proteomes" id="UP001287356"/>
    </source>
</evidence>
<dbReference type="EMBL" id="JAULSN010000011">
    <property type="protein sequence ID" value="KAK3361607.1"/>
    <property type="molecule type" value="Genomic_DNA"/>
</dbReference>
<accession>A0AAE0JU67</accession>
<protein>
    <recommendedName>
        <fullName evidence="4">Endoglucanase</fullName>
    </recommendedName>
</protein>
<reference evidence="2" key="2">
    <citation type="submission" date="2023-06" db="EMBL/GenBank/DDBJ databases">
        <authorList>
            <consortium name="Lawrence Berkeley National Laboratory"/>
            <person name="Haridas S."/>
            <person name="Hensen N."/>
            <person name="Bonometti L."/>
            <person name="Westerberg I."/>
            <person name="Brannstrom I.O."/>
            <person name="Guillou S."/>
            <person name="Cros-Aarteil S."/>
            <person name="Calhoun S."/>
            <person name="Kuo A."/>
            <person name="Mondo S."/>
            <person name="Pangilinan J."/>
            <person name="Riley R."/>
            <person name="Labutti K."/>
            <person name="Andreopoulos B."/>
            <person name="Lipzen A."/>
            <person name="Chen C."/>
            <person name="Yanf M."/>
            <person name="Daum C."/>
            <person name="Ng V."/>
            <person name="Clum A."/>
            <person name="Steindorff A."/>
            <person name="Ohm R."/>
            <person name="Martin F."/>
            <person name="Silar P."/>
            <person name="Natvig D."/>
            <person name="Lalanne C."/>
            <person name="Gautier V."/>
            <person name="Ament-Velasquez S.L."/>
            <person name="Kruys A."/>
            <person name="Hutchinson M.I."/>
            <person name="Powell A.J."/>
            <person name="Barry K."/>
            <person name="Miller A.N."/>
            <person name="Grigoriev I.V."/>
            <person name="Debuchy R."/>
            <person name="Gladieux P."/>
            <person name="Thoren M.H."/>
            <person name="Johannesson H."/>
        </authorList>
    </citation>
    <scope>NUCLEOTIDE SEQUENCE</scope>
    <source>
        <strain evidence="2">CBS 958.72</strain>
    </source>
</reference>
<sequence length="284" mass="30252">YPCHGNTSFVWDANLVPDTYKLGSNQSVAIQASKIHGGGSCQISFTYDRNPKPESLFKVFKSFEGACPGSGDDTADPQEFLLDFRVPANISGGNGTLAWTFFPRLPRAGPLVSMFMICAPVTLENPNQVNTGSAVQSGQEAWVALPDMLRANIYDGCDTVANADTLFPDPGPDYHQRALGGSVMFAFPTGTSCPTNPAYRPPPAHYYPPPTPAPAPVPPPSHYYPQSPPPRHHYPASPASPPPRHHYPARSASPPPPPSPPARYARRSPSPPPSPPAASSSSSA</sequence>
<dbReference type="Gene3D" id="2.70.50.70">
    <property type="match status" value="1"/>
</dbReference>
<dbReference type="PANTHER" id="PTHR36182">
    <property type="entry name" value="PROTEIN, PUTATIVE (AFU_ORTHOLOGUE AFUA_6G10930)-RELATED"/>
    <property type="match status" value="1"/>
</dbReference>
<proteinExistence type="predicted"/>
<evidence type="ECO:0008006" key="4">
    <source>
        <dbReference type="Google" id="ProtNLM"/>
    </source>
</evidence>
<feature type="region of interest" description="Disordered" evidence="1">
    <location>
        <begin position="210"/>
        <end position="284"/>
    </location>
</feature>
<dbReference type="Proteomes" id="UP001287356">
    <property type="component" value="Unassembled WGS sequence"/>
</dbReference>
<feature type="non-terminal residue" evidence="2">
    <location>
        <position position="1"/>
    </location>
</feature>
<organism evidence="2 3">
    <name type="scientific">Lasiosphaeria ovina</name>
    <dbReference type="NCBI Taxonomy" id="92902"/>
    <lineage>
        <taxon>Eukaryota</taxon>
        <taxon>Fungi</taxon>
        <taxon>Dikarya</taxon>
        <taxon>Ascomycota</taxon>
        <taxon>Pezizomycotina</taxon>
        <taxon>Sordariomycetes</taxon>
        <taxon>Sordariomycetidae</taxon>
        <taxon>Sordariales</taxon>
        <taxon>Lasiosphaeriaceae</taxon>
        <taxon>Lasiosphaeria</taxon>
    </lineage>
</organism>
<name>A0AAE0JU67_9PEZI</name>
<reference evidence="2" key="1">
    <citation type="journal article" date="2023" name="Mol. Phylogenet. Evol.">
        <title>Genome-scale phylogeny and comparative genomics of the fungal order Sordariales.</title>
        <authorList>
            <person name="Hensen N."/>
            <person name="Bonometti L."/>
            <person name="Westerberg I."/>
            <person name="Brannstrom I.O."/>
            <person name="Guillou S."/>
            <person name="Cros-Aarteil S."/>
            <person name="Calhoun S."/>
            <person name="Haridas S."/>
            <person name="Kuo A."/>
            <person name="Mondo S."/>
            <person name="Pangilinan J."/>
            <person name="Riley R."/>
            <person name="LaButti K."/>
            <person name="Andreopoulos B."/>
            <person name="Lipzen A."/>
            <person name="Chen C."/>
            <person name="Yan M."/>
            <person name="Daum C."/>
            <person name="Ng V."/>
            <person name="Clum A."/>
            <person name="Steindorff A."/>
            <person name="Ohm R.A."/>
            <person name="Martin F."/>
            <person name="Silar P."/>
            <person name="Natvig D.O."/>
            <person name="Lalanne C."/>
            <person name="Gautier V."/>
            <person name="Ament-Velasquez S.L."/>
            <person name="Kruys A."/>
            <person name="Hutchinson M.I."/>
            <person name="Powell A.J."/>
            <person name="Barry K."/>
            <person name="Miller A.N."/>
            <person name="Grigoriev I.V."/>
            <person name="Debuchy R."/>
            <person name="Gladieux P."/>
            <person name="Hiltunen Thoren M."/>
            <person name="Johannesson H."/>
        </authorList>
    </citation>
    <scope>NUCLEOTIDE SEQUENCE</scope>
    <source>
        <strain evidence="2">CBS 958.72</strain>
    </source>
</reference>
<gene>
    <name evidence="2" type="ORF">B0T24DRAFT_499290</name>
</gene>
<dbReference type="AlphaFoldDB" id="A0AAE0JU67"/>
<evidence type="ECO:0000256" key="1">
    <source>
        <dbReference type="SAM" id="MobiDB-lite"/>
    </source>
</evidence>